<dbReference type="GO" id="GO:0007264">
    <property type="term" value="P:small GTPase-mediated signal transduction"/>
    <property type="evidence" value="ECO:0007669"/>
    <property type="project" value="UniProtKB-UniRule"/>
</dbReference>
<dbReference type="PANTHER" id="PTHR11787">
    <property type="entry name" value="RAB GDP-DISSOCIATION INHIBITOR"/>
    <property type="match status" value="1"/>
</dbReference>
<dbReference type="Gene3D" id="1.10.405.10">
    <property type="entry name" value="Guanine Nucleotide Dissociation Inhibitor, domain 1"/>
    <property type="match status" value="1"/>
</dbReference>
<dbReference type="GO" id="GO:0005829">
    <property type="term" value="C:cytosol"/>
    <property type="evidence" value="ECO:0007669"/>
    <property type="project" value="TreeGrafter"/>
</dbReference>
<dbReference type="EMBL" id="ML977320">
    <property type="protein sequence ID" value="KAF2116679.1"/>
    <property type="molecule type" value="Genomic_DNA"/>
</dbReference>
<gene>
    <name evidence="3" type="ORF">BDV96DRAFT_490747</name>
</gene>
<dbReference type="FunFam" id="1.10.405.10:FF:000003">
    <property type="entry name" value="Rab proteins geranylgeranyltransferase component A"/>
    <property type="match status" value="1"/>
</dbReference>
<dbReference type="InterPro" id="IPR017230">
    <property type="entry name" value="Mrs6"/>
</dbReference>
<evidence type="ECO:0000313" key="3">
    <source>
        <dbReference type="EMBL" id="KAF2116679.1"/>
    </source>
</evidence>
<dbReference type="SUPFAM" id="SSF54373">
    <property type="entry name" value="FAD-linked reductases, C-terminal domain"/>
    <property type="match status" value="1"/>
</dbReference>
<proteinExistence type="inferred from homology"/>
<evidence type="ECO:0000256" key="2">
    <source>
        <dbReference type="PIRNR" id="PIRNR037514"/>
    </source>
</evidence>
<dbReference type="GO" id="GO:0005968">
    <property type="term" value="C:Rab-protein geranylgeranyltransferase complex"/>
    <property type="evidence" value="ECO:0007669"/>
    <property type="project" value="TreeGrafter"/>
</dbReference>
<dbReference type="OrthoDB" id="1923006at2759"/>
<dbReference type="PIRSF" id="PIRSF037514">
    <property type="entry name" value="Rab_ger_ger_transf_A_fun"/>
    <property type="match status" value="1"/>
</dbReference>
<dbReference type="InterPro" id="IPR018203">
    <property type="entry name" value="GDP_dissociation_inhibitor"/>
</dbReference>
<dbReference type="Proteomes" id="UP000799770">
    <property type="component" value="Unassembled WGS sequence"/>
</dbReference>
<reference evidence="3" key="1">
    <citation type="journal article" date="2020" name="Stud. Mycol.">
        <title>101 Dothideomycetes genomes: a test case for predicting lifestyles and emergence of pathogens.</title>
        <authorList>
            <person name="Haridas S."/>
            <person name="Albert R."/>
            <person name="Binder M."/>
            <person name="Bloem J."/>
            <person name="Labutti K."/>
            <person name="Salamov A."/>
            <person name="Andreopoulos B."/>
            <person name="Baker S."/>
            <person name="Barry K."/>
            <person name="Bills G."/>
            <person name="Bluhm B."/>
            <person name="Cannon C."/>
            <person name="Castanera R."/>
            <person name="Culley D."/>
            <person name="Daum C."/>
            <person name="Ezra D."/>
            <person name="Gonzalez J."/>
            <person name="Henrissat B."/>
            <person name="Kuo A."/>
            <person name="Liang C."/>
            <person name="Lipzen A."/>
            <person name="Lutzoni F."/>
            <person name="Magnuson J."/>
            <person name="Mondo S."/>
            <person name="Nolan M."/>
            <person name="Ohm R."/>
            <person name="Pangilinan J."/>
            <person name="Park H.-J."/>
            <person name="Ramirez L."/>
            <person name="Alfaro M."/>
            <person name="Sun H."/>
            <person name="Tritt A."/>
            <person name="Yoshinaga Y."/>
            <person name="Zwiers L.-H."/>
            <person name="Turgeon B."/>
            <person name="Goodwin S."/>
            <person name="Spatafora J."/>
            <person name="Crous P."/>
            <person name="Grigoriev I."/>
        </authorList>
    </citation>
    <scope>NUCLEOTIDE SEQUENCE</scope>
    <source>
        <strain evidence="3">CBS 627.86</strain>
    </source>
</reference>
<sequence>MDTLDNSEWDVVIVGTGLRQSLLALALSRSDKKILHIDENDYYGGAEAAFSLQEAEEWAKSVDESSTAAAFFNTSVTKPDLSPDSSTPQLSPSRKYSLALSPQLVYARSALIQSLISSKVYRQLEFLAVGSWWVYTTSSGNQALREPISIHQTDSIRGSLLKVPSGREDVFQDQVLDFKSKRALMKFLRFISDYEEQPQEWKKYEYEPFTTFLIERFKVPEVLHAPLLALTLTSASSDQVSTMTALPRIARHLRSIGVFGSGFGSVIPRWGGMAEIAQVGCRACAVGGGVYVLGKGIAGEGKYSEFDGKLRLKDGENITTKWCVRDHAPSGIPAASDNRSVTIVSSDLAPLFPSLGEEAPIPACAIINFPSGSIPVEGWDQERAVPSVQIAIHSSDTGECPPGQSILYGYVALSGAQGSQLLKKAVESLLASVDITPAPTILWSLQYEQRCIPVNGSGSLHMTWGEGMLTFKQSQFDLAFDDRILDEVKEIWQKIMGEDAGDFLVFEDREPDIDDDD</sequence>
<comment type="similarity">
    <text evidence="1 2">Belongs to the Rab GDI family.</text>
</comment>
<accession>A0A6A5ZAZ0</accession>
<dbReference type="SUPFAM" id="SSF51905">
    <property type="entry name" value="FAD/NAD(P)-binding domain"/>
    <property type="match status" value="1"/>
</dbReference>
<keyword evidence="3" id="KW-0808">Transferase</keyword>
<dbReference type="InterPro" id="IPR036188">
    <property type="entry name" value="FAD/NAD-bd_sf"/>
</dbReference>
<dbReference type="GO" id="GO:0016192">
    <property type="term" value="P:vesicle-mediated transport"/>
    <property type="evidence" value="ECO:0007669"/>
    <property type="project" value="TreeGrafter"/>
</dbReference>
<dbReference type="AlphaFoldDB" id="A0A6A5ZAZ0"/>
<evidence type="ECO:0000256" key="1">
    <source>
        <dbReference type="ARBA" id="ARBA00005593"/>
    </source>
</evidence>
<protein>
    <recommendedName>
        <fullName evidence="2">Rab proteins geranylgeranyltransferase</fullName>
    </recommendedName>
</protein>
<dbReference type="GO" id="GO:0005092">
    <property type="term" value="F:GDP-dissociation inhibitor activity"/>
    <property type="evidence" value="ECO:0007669"/>
    <property type="project" value="UniProtKB-UniRule"/>
</dbReference>
<evidence type="ECO:0000313" key="4">
    <source>
        <dbReference type="Proteomes" id="UP000799770"/>
    </source>
</evidence>
<dbReference type="Gene3D" id="3.30.519.10">
    <property type="entry name" value="Guanine Nucleotide Dissociation Inhibitor, domain 2"/>
    <property type="match status" value="1"/>
</dbReference>
<organism evidence="3 4">
    <name type="scientific">Lophiotrema nucula</name>
    <dbReference type="NCBI Taxonomy" id="690887"/>
    <lineage>
        <taxon>Eukaryota</taxon>
        <taxon>Fungi</taxon>
        <taxon>Dikarya</taxon>
        <taxon>Ascomycota</taxon>
        <taxon>Pezizomycotina</taxon>
        <taxon>Dothideomycetes</taxon>
        <taxon>Pleosporomycetidae</taxon>
        <taxon>Pleosporales</taxon>
        <taxon>Lophiotremataceae</taxon>
        <taxon>Lophiotrema</taxon>
    </lineage>
</organism>
<dbReference type="GO" id="GO:0016740">
    <property type="term" value="F:transferase activity"/>
    <property type="evidence" value="ECO:0007669"/>
    <property type="project" value="UniProtKB-KW"/>
</dbReference>
<dbReference type="PANTHER" id="PTHR11787:SF4">
    <property type="entry name" value="CHM, RAB ESCORT PROTEIN 1"/>
    <property type="match status" value="1"/>
</dbReference>
<dbReference type="Gene3D" id="3.50.50.60">
    <property type="entry name" value="FAD/NAD(P)-binding domain"/>
    <property type="match status" value="1"/>
</dbReference>
<keyword evidence="4" id="KW-1185">Reference proteome</keyword>
<dbReference type="PRINTS" id="PR00891">
    <property type="entry name" value="RABGDIREP"/>
</dbReference>
<dbReference type="Pfam" id="PF00996">
    <property type="entry name" value="GDI"/>
    <property type="match status" value="1"/>
</dbReference>
<dbReference type="GO" id="GO:0005634">
    <property type="term" value="C:nucleus"/>
    <property type="evidence" value="ECO:0007669"/>
    <property type="project" value="TreeGrafter"/>
</dbReference>
<name>A0A6A5ZAZ0_9PLEO</name>